<protein>
    <recommendedName>
        <fullName evidence="3">Peptidase A2 domain-containing protein</fullName>
    </recommendedName>
</protein>
<gene>
    <name evidence="1" type="ORF">EB796_008162</name>
</gene>
<evidence type="ECO:0008006" key="3">
    <source>
        <dbReference type="Google" id="ProtNLM"/>
    </source>
</evidence>
<dbReference type="OrthoDB" id="6160000at2759"/>
<dbReference type="EMBL" id="VXIV02001308">
    <property type="protein sequence ID" value="KAF6033527.1"/>
    <property type="molecule type" value="Genomic_DNA"/>
</dbReference>
<dbReference type="InterPro" id="IPR021109">
    <property type="entry name" value="Peptidase_aspartic_dom_sf"/>
</dbReference>
<sequence>MLKVNDKEIEFTIDTGAEVSMLNTNVAKNLGLNIIKPAKVLIKACVYSFSHVEVSKFTHRHVTLTNL</sequence>
<comment type="caution">
    <text evidence="1">The sequence shown here is derived from an EMBL/GenBank/DDBJ whole genome shotgun (WGS) entry which is preliminary data.</text>
</comment>
<evidence type="ECO:0000313" key="1">
    <source>
        <dbReference type="EMBL" id="KAF6033527.1"/>
    </source>
</evidence>
<dbReference type="Pfam" id="PF13650">
    <property type="entry name" value="Asp_protease_2"/>
    <property type="match status" value="1"/>
</dbReference>
<reference evidence="1" key="1">
    <citation type="submission" date="2020-06" db="EMBL/GenBank/DDBJ databases">
        <title>Draft genome of Bugula neritina, a colonial animal packing powerful symbionts and potential medicines.</title>
        <authorList>
            <person name="Rayko M."/>
        </authorList>
    </citation>
    <scope>NUCLEOTIDE SEQUENCE [LARGE SCALE GENOMIC DNA]</scope>
    <source>
        <strain evidence="1">Kwan_BN1</strain>
    </source>
</reference>
<keyword evidence="2" id="KW-1185">Reference proteome</keyword>
<accession>A0A7J7K5K4</accession>
<organism evidence="1 2">
    <name type="scientific">Bugula neritina</name>
    <name type="common">Brown bryozoan</name>
    <name type="synonym">Sertularia neritina</name>
    <dbReference type="NCBI Taxonomy" id="10212"/>
    <lineage>
        <taxon>Eukaryota</taxon>
        <taxon>Metazoa</taxon>
        <taxon>Spiralia</taxon>
        <taxon>Lophotrochozoa</taxon>
        <taxon>Bryozoa</taxon>
        <taxon>Gymnolaemata</taxon>
        <taxon>Cheilostomatida</taxon>
        <taxon>Flustrina</taxon>
        <taxon>Buguloidea</taxon>
        <taxon>Bugulidae</taxon>
        <taxon>Bugula</taxon>
    </lineage>
</organism>
<dbReference type="Gene3D" id="2.40.70.10">
    <property type="entry name" value="Acid Proteases"/>
    <property type="match status" value="1"/>
</dbReference>
<dbReference type="AlphaFoldDB" id="A0A7J7K5K4"/>
<name>A0A7J7K5K4_BUGNE</name>
<evidence type="ECO:0000313" key="2">
    <source>
        <dbReference type="Proteomes" id="UP000593567"/>
    </source>
</evidence>
<proteinExistence type="predicted"/>
<dbReference type="Proteomes" id="UP000593567">
    <property type="component" value="Unassembled WGS sequence"/>
</dbReference>
<dbReference type="SUPFAM" id="SSF50630">
    <property type="entry name" value="Acid proteases"/>
    <property type="match status" value="1"/>
</dbReference>